<dbReference type="EMBL" id="OU963862">
    <property type="protein sequence ID" value="CAH0381083.1"/>
    <property type="molecule type" value="Genomic_DNA"/>
</dbReference>
<keyword evidence="2" id="KW-1185">Reference proteome</keyword>
<protein>
    <recommendedName>
        <fullName evidence="3">Ig-like domain-containing protein</fullName>
    </recommendedName>
</protein>
<evidence type="ECO:0000313" key="2">
    <source>
        <dbReference type="Proteomes" id="UP001152759"/>
    </source>
</evidence>
<organism evidence="1 2">
    <name type="scientific">Bemisia tabaci</name>
    <name type="common">Sweetpotato whitefly</name>
    <name type="synonym">Aleurodes tabaci</name>
    <dbReference type="NCBI Taxonomy" id="7038"/>
    <lineage>
        <taxon>Eukaryota</taxon>
        <taxon>Metazoa</taxon>
        <taxon>Ecdysozoa</taxon>
        <taxon>Arthropoda</taxon>
        <taxon>Hexapoda</taxon>
        <taxon>Insecta</taxon>
        <taxon>Pterygota</taxon>
        <taxon>Neoptera</taxon>
        <taxon>Paraneoptera</taxon>
        <taxon>Hemiptera</taxon>
        <taxon>Sternorrhyncha</taxon>
        <taxon>Aleyrodoidea</taxon>
        <taxon>Aleyrodidae</taxon>
        <taxon>Aleyrodinae</taxon>
        <taxon>Bemisia</taxon>
    </lineage>
</organism>
<reference evidence="1" key="1">
    <citation type="submission" date="2021-12" db="EMBL/GenBank/DDBJ databases">
        <authorList>
            <person name="King R."/>
        </authorList>
    </citation>
    <scope>NUCLEOTIDE SEQUENCE</scope>
</reference>
<dbReference type="Proteomes" id="UP001152759">
    <property type="component" value="Chromosome 1"/>
</dbReference>
<dbReference type="InterPro" id="IPR036179">
    <property type="entry name" value="Ig-like_dom_sf"/>
</dbReference>
<dbReference type="AlphaFoldDB" id="A0A9P0A0R8"/>
<proteinExistence type="predicted"/>
<gene>
    <name evidence="1" type="ORF">BEMITA_LOCUS768</name>
</gene>
<dbReference type="InterPro" id="IPR013783">
    <property type="entry name" value="Ig-like_fold"/>
</dbReference>
<dbReference type="SUPFAM" id="SSF48726">
    <property type="entry name" value="Immunoglobulin"/>
    <property type="match status" value="1"/>
</dbReference>
<dbReference type="Gene3D" id="2.60.40.10">
    <property type="entry name" value="Immunoglobulins"/>
    <property type="match status" value="1"/>
</dbReference>
<evidence type="ECO:0000313" key="1">
    <source>
        <dbReference type="EMBL" id="CAH0381083.1"/>
    </source>
</evidence>
<evidence type="ECO:0008006" key="3">
    <source>
        <dbReference type="Google" id="ProtNLM"/>
    </source>
</evidence>
<sequence length="165" mass="17950">MIADFQPLFQFLAEMTAAHRGGGSRRVGSRVARSHYLLAETANDGIQPRTLLATSRPLIIGQISPAPANGISTPGTVRAMPPAPKYAVEETRSSYKVNLRLTLRRISAADLGPYVCLSTNSLGRADGTVRLSADSAIEPEFKWKLIITQSSEKNFEMSIRTVCCK</sequence>
<name>A0A9P0A0R8_BEMTA</name>
<accession>A0A9P0A0R8</accession>